<dbReference type="GO" id="GO:0033204">
    <property type="term" value="F:ribonuclease P RNA binding"/>
    <property type="evidence" value="ECO:0007669"/>
    <property type="project" value="InterPro"/>
</dbReference>
<protein>
    <recommendedName>
        <fullName evidence="8 10">Ribonuclease P/MRP protein subunit POP5</fullName>
        <ecNumber evidence="4 10">3.1.26.5</ecNumber>
    </recommendedName>
</protein>
<evidence type="ECO:0000256" key="9">
    <source>
        <dbReference type="ARBA" id="ARBA00055200"/>
    </source>
</evidence>
<dbReference type="Gene3D" id="3.30.70.3250">
    <property type="entry name" value="Ribonuclease P, Pop5 subunit"/>
    <property type="match status" value="1"/>
</dbReference>
<keyword evidence="5 10" id="KW-0819">tRNA processing</keyword>
<comment type="catalytic activity">
    <reaction evidence="1 10">
        <text>Endonucleolytic cleavage of RNA, removing 5'-extranucleotides from tRNA precursor.</text>
        <dbReference type="EC" id="3.1.26.5"/>
    </reaction>
</comment>
<dbReference type="SUPFAM" id="SSF160350">
    <property type="entry name" value="Rnp2-like"/>
    <property type="match status" value="1"/>
</dbReference>
<dbReference type="AlphaFoldDB" id="A0A8H7E391"/>
<keyword evidence="6" id="KW-0378">Hydrolase</keyword>
<dbReference type="GO" id="GO:0001682">
    <property type="term" value="P:tRNA 5'-leader removal"/>
    <property type="evidence" value="ECO:0007669"/>
    <property type="project" value="InterPro"/>
</dbReference>
<dbReference type="PIRSF" id="PIRSF023803">
    <property type="entry name" value="Ribonuclease_P_prd"/>
    <property type="match status" value="1"/>
</dbReference>
<dbReference type="GO" id="GO:0005730">
    <property type="term" value="C:nucleolus"/>
    <property type="evidence" value="ECO:0007669"/>
    <property type="project" value="TreeGrafter"/>
</dbReference>
<name>A0A8H7E391_9EURO</name>
<dbReference type="GO" id="GO:0004526">
    <property type="term" value="F:ribonuclease P activity"/>
    <property type="evidence" value="ECO:0007669"/>
    <property type="project" value="UniProtKB-EC"/>
</dbReference>
<gene>
    <name evidence="11" type="ORF">GJ744_010063</name>
</gene>
<evidence type="ECO:0000313" key="11">
    <source>
        <dbReference type="EMBL" id="KAF7507762.1"/>
    </source>
</evidence>
<keyword evidence="7" id="KW-0539">Nucleus</keyword>
<dbReference type="GO" id="GO:0000172">
    <property type="term" value="C:ribonuclease MRP complex"/>
    <property type="evidence" value="ECO:0007669"/>
    <property type="project" value="TreeGrafter"/>
</dbReference>
<dbReference type="OrthoDB" id="24745at2759"/>
<evidence type="ECO:0000256" key="3">
    <source>
        <dbReference type="ARBA" id="ARBA00010800"/>
    </source>
</evidence>
<dbReference type="InterPro" id="IPR016819">
    <property type="entry name" value="RNase_P/MRP_POP5"/>
</dbReference>
<dbReference type="Proteomes" id="UP000606974">
    <property type="component" value="Unassembled WGS sequence"/>
</dbReference>
<evidence type="ECO:0000256" key="4">
    <source>
        <dbReference type="ARBA" id="ARBA00012179"/>
    </source>
</evidence>
<accession>A0A8H7E391</accession>
<dbReference type="FunFam" id="3.30.70.3250:FF:000004">
    <property type="entry name" value="Ribonuclease P/MRP protein subunit POP5"/>
    <property type="match status" value="1"/>
</dbReference>
<dbReference type="EC" id="3.1.26.5" evidence="4 10"/>
<evidence type="ECO:0000256" key="8">
    <source>
        <dbReference type="ARBA" id="ARBA00044198"/>
    </source>
</evidence>
<evidence type="ECO:0000256" key="7">
    <source>
        <dbReference type="ARBA" id="ARBA00023242"/>
    </source>
</evidence>
<dbReference type="PANTHER" id="PTHR15441:SF2">
    <property type="entry name" value="RIBONUCLEASE P_MRP PROTEIN SUBUNIT POP5"/>
    <property type="match status" value="1"/>
</dbReference>
<evidence type="ECO:0000313" key="12">
    <source>
        <dbReference type="Proteomes" id="UP000606974"/>
    </source>
</evidence>
<evidence type="ECO:0000256" key="10">
    <source>
        <dbReference type="PIRNR" id="PIRNR023803"/>
    </source>
</evidence>
<organism evidence="11 12">
    <name type="scientific">Endocarpon pusillum</name>
    <dbReference type="NCBI Taxonomy" id="364733"/>
    <lineage>
        <taxon>Eukaryota</taxon>
        <taxon>Fungi</taxon>
        <taxon>Dikarya</taxon>
        <taxon>Ascomycota</taxon>
        <taxon>Pezizomycotina</taxon>
        <taxon>Eurotiomycetes</taxon>
        <taxon>Chaetothyriomycetidae</taxon>
        <taxon>Verrucariales</taxon>
        <taxon>Verrucariaceae</taxon>
        <taxon>Endocarpon</taxon>
    </lineage>
</organism>
<comment type="function">
    <text evidence="9">Component of ribonuclease P, a protein complex that generates mature tRNA molecules by cleaving their 5'-ends. Also a component of RNase MRP, which cleaves pre-rRNA sequences.</text>
</comment>
<dbReference type="GO" id="GO:0030681">
    <property type="term" value="C:multimeric ribonuclease P complex"/>
    <property type="evidence" value="ECO:0007669"/>
    <property type="project" value="TreeGrafter"/>
</dbReference>
<sequence>MVRIKHRYLLIQILYPSLQTRNPEAPDSVLFHAPTAPHITSSTLIHLLRTQVSLLFGDYGSGVLAAGFSIKYFSNATSTAIVRCPRAHYRLAWAALTFVTELPGATKALSEGERCVFRVVRVSGTIKKVEEEAVRRARRMICAVQGNGENTGTLQAVFGAEDERGIEDINADDMEISDEG</sequence>
<comment type="similarity">
    <text evidence="3 10">Belongs to the eukaryotic/archaeal RNase P protein component 2 family.</text>
</comment>
<evidence type="ECO:0000256" key="6">
    <source>
        <dbReference type="ARBA" id="ARBA00022801"/>
    </source>
</evidence>
<dbReference type="EMBL" id="JAACFV010000063">
    <property type="protein sequence ID" value="KAF7507762.1"/>
    <property type="molecule type" value="Genomic_DNA"/>
</dbReference>
<dbReference type="Pfam" id="PF01900">
    <property type="entry name" value="RNase_P_Rpp14"/>
    <property type="match status" value="1"/>
</dbReference>
<evidence type="ECO:0000256" key="1">
    <source>
        <dbReference type="ARBA" id="ARBA00000928"/>
    </source>
</evidence>
<comment type="subcellular location">
    <subcellularLocation>
        <location evidence="2">Nucleus</location>
    </subcellularLocation>
</comment>
<proteinExistence type="inferred from homology"/>
<reference evidence="11" key="1">
    <citation type="submission" date="2020-02" db="EMBL/GenBank/DDBJ databases">
        <authorList>
            <person name="Palmer J.M."/>
        </authorList>
    </citation>
    <scope>NUCLEOTIDE SEQUENCE</scope>
    <source>
        <strain evidence="11">EPUS1.4</strain>
        <tissue evidence="11">Thallus</tissue>
    </source>
</reference>
<keyword evidence="12" id="KW-1185">Reference proteome</keyword>
<comment type="caution">
    <text evidence="11">The sequence shown here is derived from an EMBL/GenBank/DDBJ whole genome shotgun (WGS) entry which is preliminary data.</text>
</comment>
<dbReference type="GO" id="GO:0000460">
    <property type="term" value="P:maturation of 5.8S rRNA"/>
    <property type="evidence" value="ECO:0007669"/>
    <property type="project" value="UniProtKB-ARBA"/>
</dbReference>
<dbReference type="PANTHER" id="PTHR15441">
    <property type="entry name" value="RIBONUCLEASE P PROTEIN SUBUNIT P14"/>
    <property type="match status" value="1"/>
</dbReference>
<dbReference type="InterPro" id="IPR038085">
    <property type="entry name" value="Rnp2-like_sf"/>
</dbReference>
<evidence type="ECO:0000256" key="2">
    <source>
        <dbReference type="ARBA" id="ARBA00004123"/>
    </source>
</evidence>
<evidence type="ECO:0000256" key="5">
    <source>
        <dbReference type="ARBA" id="ARBA00022694"/>
    </source>
</evidence>
<dbReference type="InterPro" id="IPR002759">
    <property type="entry name" value="Pop5/Rpp14/Rnp2-like"/>
</dbReference>